<dbReference type="PANTHER" id="PTHR30419">
    <property type="entry name" value="HTH-TYPE TRANSCRIPTIONAL REGULATOR YBHD"/>
    <property type="match status" value="1"/>
</dbReference>
<dbReference type="GO" id="GO:0003677">
    <property type="term" value="F:DNA binding"/>
    <property type="evidence" value="ECO:0007669"/>
    <property type="project" value="UniProtKB-KW"/>
</dbReference>
<dbReference type="GO" id="GO:0003700">
    <property type="term" value="F:DNA-binding transcription factor activity"/>
    <property type="evidence" value="ECO:0007669"/>
    <property type="project" value="InterPro"/>
</dbReference>
<evidence type="ECO:0000256" key="1">
    <source>
        <dbReference type="ARBA" id="ARBA00009437"/>
    </source>
</evidence>
<organism evidence="6 7">
    <name type="scientific">Paracoccus salipaludis</name>
    <dbReference type="NCBI Taxonomy" id="2032623"/>
    <lineage>
        <taxon>Bacteria</taxon>
        <taxon>Pseudomonadati</taxon>
        <taxon>Pseudomonadota</taxon>
        <taxon>Alphaproteobacteria</taxon>
        <taxon>Rhodobacterales</taxon>
        <taxon>Paracoccaceae</taxon>
        <taxon>Paracoccus</taxon>
    </lineage>
</organism>
<comment type="caution">
    <text evidence="6">The sequence shown here is derived from an EMBL/GenBank/DDBJ whole genome shotgun (WGS) entry which is preliminary data.</text>
</comment>
<dbReference type="FunFam" id="1.10.10.10:FF:000001">
    <property type="entry name" value="LysR family transcriptional regulator"/>
    <property type="match status" value="1"/>
</dbReference>
<dbReference type="Proteomes" id="UP000218023">
    <property type="component" value="Unassembled WGS sequence"/>
</dbReference>
<name>A0A2A2GGI1_9RHOB</name>
<reference evidence="6 7" key="1">
    <citation type="submission" date="2017-09" db="EMBL/GenBank/DDBJ databases">
        <title>Paracoccus alkalisoli sp. nov., isolated from saline alkaline soil.</title>
        <authorList>
            <person name="Dong X."/>
            <person name="Zhang G."/>
        </authorList>
    </citation>
    <scope>NUCLEOTIDE SEQUENCE [LARGE SCALE GENOMIC DNA]</scope>
    <source>
        <strain evidence="6 7">WN007</strain>
    </source>
</reference>
<dbReference type="SUPFAM" id="SSF53850">
    <property type="entry name" value="Periplasmic binding protein-like II"/>
    <property type="match status" value="1"/>
</dbReference>
<evidence type="ECO:0000256" key="4">
    <source>
        <dbReference type="ARBA" id="ARBA00023163"/>
    </source>
</evidence>
<evidence type="ECO:0000256" key="2">
    <source>
        <dbReference type="ARBA" id="ARBA00023015"/>
    </source>
</evidence>
<dbReference type="Gene3D" id="3.40.190.10">
    <property type="entry name" value="Periplasmic binding protein-like II"/>
    <property type="match status" value="2"/>
</dbReference>
<dbReference type="EMBL" id="NSJZ01000024">
    <property type="protein sequence ID" value="PAU96037.1"/>
    <property type="molecule type" value="Genomic_DNA"/>
</dbReference>
<keyword evidence="2" id="KW-0805">Transcription regulation</keyword>
<evidence type="ECO:0000259" key="5">
    <source>
        <dbReference type="PROSITE" id="PS50931"/>
    </source>
</evidence>
<dbReference type="PROSITE" id="PS50931">
    <property type="entry name" value="HTH_LYSR"/>
    <property type="match status" value="1"/>
</dbReference>
<dbReference type="InterPro" id="IPR050950">
    <property type="entry name" value="HTH-type_LysR_regulators"/>
</dbReference>
<evidence type="ECO:0000313" key="7">
    <source>
        <dbReference type="Proteomes" id="UP000218023"/>
    </source>
</evidence>
<dbReference type="GO" id="GO:0005829">
    <property type="term" value="C:cytosol"/>
    <property type="evidence" value="ECO:0007669"/>
    <property type="project" value="TreeGrafter"/>
</dbReference>
<feature type="domain" description="HTH lysR-type" evidence="5">
    <location>
        <begin position="1"/>
        <end position="58"/>
    </location>
</feature>
<evidence type="ECO:0000256" key="3">
    <source>
        <dbReference type="ARBA" id="ARBA00023125"/>
    </source>
</evidence>
<dbReference type="PRINTS" id="PR00039">
    <property type="entry name" value="HTHLYSR"/>
</dbReference>
<proteinExistence type="inferred from homology"/>
<dbReference type="InterPro" id="IPR036390">
    <property type="entry name" value="WH_DNA-bd_sf"/>
</dbReference>
<gene>
    <name evidence="6" type="ORF">CK240_15915</name>
</gene>
<keyword evidence="3" id="KW-0238">DNA-binding</keyword>
<keyword evidence="7" id="KW-1185">Reference proteome</keyword>
<keyword evidence="4" id="KW-0804">Transcription</keyword>
<protein>
    <submittedName>
        <fullName evidence="6">LysR family transcriptional regulator</fullName>
    </submittedName>
</protein>
<dbReference type="OrthoDB" id="9811588at2"/>
<dbReference type="RefSeq" id="WP_095641310.1">
    <property type="nucleotide sequence ID" value="NZ_NSJZ01000024.1"/>
</dbReference>
<accession>A0A2A2GGI1</accession>
<dbReference type="InterPro" id="IPR005119">
    <property type="entry name" value="LysR_subst-bd"/>
</dbReference>
<dbReference type="InterPro" id="IPR000847">
    <property type="entry name" value="LysR_HTH_N"/>
</dbReference>
<evidence type="ECO:0000313" key="6">
    <source>
        <dbReference type="EMBL" id="PAU96037.1"/>
    </source>
</evidence>
<sequence>MDTRQLRTLLAIVDHGGFSRAAGVVNLTISAVSQQVQALEQEVGAALFDRSTRPPRLTVAGQQLVEAARELVRTAENAIDAISGRKVIGTFSLGSVRTSALSLLPRAIVRLNALHPELRIQLRVGLSETLLQDVVSGRLDAAMVAEYGNFPSSLRWRPFLDEPLFVVAPPNTAATTADELLTGHPFIRFRANVPLAHLIDLELARLNLPLSEIAQIDTISAITACVANGLGVSIVPQVAITDCAAELVKAPFGSPQLHRKIGLVERRTAPRAGLISMLHRLLVEESGPHGVNMDDL</sequence>
<dbReference type="Pfam" id="PF03466">
    <property type="entry name" value="LysR_substrate"/>
    <property type="match status" value="1"/>
</dbReference>
<dbReference type="AlphaFoldDB" id="A0A2A2GGI1"/>
<comment type="similarity">
    <text evidence="1">Belongs to the LysR transcriptional regulatory family.</text>
</comment>
<dbReference type="Pfam" id="PF00126">
    <property type="entry name" value="HTH_1"/>
    <property type="match status" value="1"/>
</dbReference>
<dbReference type="InterPro" id="IPR036388">
    <property type="entry name" value="WH-like_DNA-bd_sf"/>
</dbReference>
<dbReference type="SUPFAM" id="SSF46785">
    <property type="entry name" value="Winged helix' DNA-binding domain"/>
    <property type="match status" value="1"/>
</dbReference>
<dbReference type="Gene3D" id="1.10.10.10">
    <property type="entry name" value="Winged helix-like DNA-binding domain superfamily/Winged helix DNA-binding domain"/>
    <property type="match status" value="1"/>
</dbReference>